<accession>A0A3R6JD09</accession>
<evidence type="ECO:0000313" key="1">
    <source>
        <dbReference type="EMBL" id="RHN03506.1"/>
    </source>
</evidence>
<dbReference type="Proteomes" id="UP000283586">
    <property type="component" value="Unassembled WGS sequence"/>
</dbReference>
<dbReference type="EMBL" id="QRQN01000035">
    <property type="protein sequence ID" value="RHN03506.1"/>
    <property type="molecule type" value="Genomic_DNA"/>
</dbReference>
<evidence type="ECO:0000313" key="2">
    <source>
        <dbReference type="Proteomes" id="UP000283586"/>
    </source>
</evidence>
<evidence type="ECO:0008006" key="3">
    <source>
        <dbReference type="Google" id="ProtNLM"/>
    </source>
</evidence>
<dbReference type="AlphaFoldDB" id="A0A3R6JD09"/>
<sequence length="176" mass="20729">MDVEKELELINKKILSIKNFDIISFVYNYKRMVNSIYHFNNTIGKNAKNNTELSKIKYNLKGMERPSEGDVCYFYIENSYPKEIYNSHWCLILKDFGNTMLIVPLVSIKKESAPVDKTCEMIIRVKNFEEDGCSKLKVHQMFCADIMRINPNKKVYKLQTPYDYVKNKIKELTNLS</sequence>
<organism evidence="1 2">
    <name type="scientific">Roseburia intestinalis</name>
    <dbReference type="NCBI Taxonomy" id="166486"/>
    <lineage>
        <taxon>Bacteria</taxon>
        <taxon>Bacillati</taxon>
        <taxon>Bacillota</taxon>
        <taxon>Clostridia</taxon>
        <taxon>Lachnospirales</taxon>
        <taxon>Lachnospiraceae</taxon>
        <taxon>Roseburia</taxon>
    </lineage>
</organism>
<dbReference type="RefSeq" id="WP_118489453.1">
    <property type="nucleotide sequence ID" value="NZ_QRQN01000035.1"/>
</dbReference>
<dbReference type="Gene3D" id="2.30.30.110">
    <property type="match status" value="1"/>
</dbReference>
<gene>
    <name evidence="1" type="ORF">DWZ31_18470</name>
</gene>
<comment type="caution">
    <text evidence="1">The sequence shown here is derived from an EMBL/GenBank/DDBJ whole genome shotgun (WGS) entry which is preliminary data.</text>
</comment>
<proteinExistence type="predicted"/>
<protein>
    <recommendedName>
        <fullName evidence="3">PemK-like protein</fullName>
    </recommendedName>
</protein>
<reference evidence="1 2" key="1">
    <citation type="submission" date="2018-08" db="EMBL/GenBank/DDBJ databases">
        <title>A genome reference for cultivated species of the human gut microbiota.</title>
        <authorList>
            <person name="Zou Y."/>
            <person name="Xue W."/>
            <person name="Luo G."/>
        </authorList>
    </citation>
    <scope>NUCLEOTIDE SEQUENCE [LARGE SCALE GENOMIC DNA]</scope>
    <source>
        <strain evidence="1 2">AF31-21AC</strain>
    </source>
</reference>
<dbReference type="InterPro" id="IPR011067">
    <property type="entry name" value="Plasmid_toxin/cell-grow_inhib"/>
</dbReference>
<name>A0A3R6JD09_9FIRM</name>